<dbReference type="SUPFAM" id="SSF103190">
    <property type="entry name" value="Sensory domain-like"/>
    <property type="match status" value="1"/>
</dbReference>
<dbReference type="Gene3D" id="3.30.450.20">
    <property type="entry name" value="PAS domain"/>
    <property type="match status" value="2"/>
</dbReference>
<feature type="transmembrane region" description="Helical" evidence="11">
    <location>
        <begin position="277"/>
        <end position="301"/>
    </location>
</feature>
<evidence type="ECO:0000256" key="3">
    <source>
        <dbReference type="ARBA" id="ARBA00022500"/>
    </source>
</evidence>
<sequence>MGFKQKVYLTIGTLLILGYGIFSFVSYTNSANILHDNIEEQLKAKVSDSVGIVSHLIENRVIQLNSVLDTFNELPYIDNDIVLRILKGSAKSSGVVTMYMGLEDGRYFDSTDWVPDASYNFKTRDWYVNAKKANKVVVSSAYADTLTKKMTVTVSAPYSKNGKFMGVLAIDIALDNISNLAKSFKLKGASARYLDSDGMIIGYADENEVGKKFEEVLPNFSYMVKEFYAKDKGTFSYQIDGRDKILFFDTEPLSQWVVIVAIDIDTAYEKVTSLGKILGILSIVFIVLTLGIVILVLAFLFKPLNRLGLMIKDLAVGEGDLTKRVNITGKDEIAKIGKDVNTFIQKIQTLIVNSKATSSENASVANELSQTSLAVGKKVEEESAVVNNVTKDGEKIIQDISVSVENAETNSKELSKANDSLESIKNDMVKLNYILSGIAQKEIELSQKLNQTSRNTEEVKTVLTVINDISDQTNLLALNAAIEAARAGEAGRGFAVVADEVRKLAEKTQKSLDEINTTINLVVQSVNDASSQMEESTKNITDVSENAKSLEDVVSKNTIIIQESINSNLNSIKEYKEVSDSIKKIMDKVKEVDSIASANARSVEEIASASEHLSNMTSKLDNELGKFKV</sequence>
<keyword evidence="3" id="KW-0145">Chemotaxis</keyword>
<dbReference type="Pfam" id="PF00015">
    <property type="entry name" value="MCPsignal"/>
    <property type="match status" value="1"/>
</dbReference>
<evidence type="ECO:0000256" key="11">
    <source>
        <dbReference type="SAM" id="Phobius"/>
    </source>
</evidence>
<dbReference type="InterPro" id="IPR029151">
    <property type="entry name" value="Sensor-like_sf"/>
</dbReference>
<feature type="domain" description="HAMP" evidence="13">
    <location>
        <begin position="298"/>
        <end position="352"/>
    </location>
</feature>
<evidence type="ECO:0000313" key="14">
    <source>
        <dbReference type="EMBL" id="SUX09941.1"/>
    </source>
</evidence>
<keyword evidence="5 11" id="KW-1133">Transmembrane helix</keyword>
<feature type="domain" description="Methyl-accepting transducer" evidence="12">
    <location>
        <begin position="357"/>
        <end position="614"/>
    </location>
</feature>
<dbReference type="CDD" id="cd12913">
    <property type="entry name" value="PDC1_MCP_like"/>
    <property type="match status" value="1"/>
</dbReference>
<evidence type="ECO:0000256" key="7">
    <source>
        <dbReference type="ARBA" id="ARBA00023224"/>
    </source>
</evidence>
<evidence type="ECO:0000256" key="2">
    <source>
        <dbReference type="ARBA" id="ARBA00022475"/>
    </source>
</evidence>
<reference evidence="14 15" key="1">
    <citation type="submission" date="2018-06" db="EMBL/GenBank/DDBJ databases">
        <authorList>
            <consortium name="Pathogen Informatics"/>
            <person name="Doyle S."/>
        </authorList>
    </citation>
    <scope>NUCLEOTIDE SEQUENCE [LARGE SCALE GENOMIC DNA]</scope>
    <source>
        <strain evidence="14 15">NCTC12475</strain>
    </source>
</reference>
<dbReference type="InterPro" id="IPR033479">
    <property type="entry name" value="dCache_1"/>
</dbReference>
<keyword evidence="6 11" id="KW-0472">Membrane</keyword>
<evidence type="ECO:0000259" key="12">
    <source>
        <dbReference type="PROSITE" id="PS50111"/>
    </source>
</evidence>
<dbReference type="PROSITE" id="PS50885">
    <property type="entry name" value="HAMP"/>
    <property type="match status" value="1"/>
</dbReference>
<comment type="similarity">
    <text evidence="8">Belongs to the methyl-accepting chemotaxis (MCP) protein family.</text>
</comment>
<feature type="transmembrane region" description="Helical" evidence="11">
    <location>
        <begin position="7"/>
        <end position="27"/>
    </location>
</feature>
<name>A0A381DHK8_9BACT</name>
<keyword evidence="10" id="KW-0175">Coiled coil</keyword>
<dbReference type="SMART" id="SM00283">
    <property type="entry name" value="MA"/>
    <property type="match status" value="1"/>
</dbReference>
<dbReference type="SUPFAM" id="SSF58104">
    <property type="entry name" value="Methyl-accepting chemotaxis protein (MCP) signaling domain"/>
    <property type="match status" value="1"/>
</dbReference>
<organism evidence="14 15">
    <name type="scientific">Campylobacter sputorum subsp. sputorum</name>
    <dbReference type="NCBI Taxonomy" id="32024"/>
    <lineage>
        <taxon>Bacteria</taxon>
        <taxon>Pseudomonadati</taxon>
        <taxon>Campylobacterota</taxon>
        <taxon>Epsilonproteobacteria</taxon>
        <taxon>Campylobacterales</taxon>
        <taxon>Campylobacteraceae</taxon>
        <taxon>Campylobacter</taxon>
    </lineage>
</organism>
<evidence type="ECO:0000256" key="4">
    <source>
        <dbReference type="ARBA" id="ARBA00022692"/>
    </source>
</evidence>
<evidence type="ECO:0000313" key="15">
    <source>
        <dbReference type="Proteomes" id="UP000254920"/>
    </source>
</evidence>
<dbReference type="GO" id="GO:0007165">
    <property type="term" value="P:signal transduction"/>
    <property type="evidence" value="ECO:0007669"/>
    <property type="project" value="UniProtKB-KW"/>
</dbReference>
<evidence type="ECO:0000256" key="8">
    <source>
        <dbReference type="ARBA" id="ARBA00029447"/>
    </source>
</evidence>
<evidence type="ECO:0000256" key="10">
    <source>
        <dbReference type="SAM" id="Coils"/>
    </source>
</evidence>
<accession>A0A381DHK8</accession>
<proteinExistence type="inferred from homology"/>
<dbReference type="Gene3D" id="1.10.287.950">
    <property type="entry name" value="Methyl-accepting chemotaxis protein"/>
    <property type="match status" value="1"/>
</dbReference>
<dbReference type="Pfam" id="PF00672">
    <property type="entry name" value="HAMP"/>
    <property type="match status" value="1"/>
</dbReference>
<evidence type="ECO:0000256" key="9">
    <source>
        <dbReference type="PROSITE-ProRule" id="PRU00284"/>
    </source>
</evidence>
<dbReference type="GO" id="GO:0006935">
    <property type="term" value="P:chemotaxis"/>
    <property type="evidence" value="ECO:0007669"/>
    <property type="project" value="UniProtKB-KW"/>
</dbReference>
<dbReference type="CDD" id="cd06225">
    <property type="entry name" value="HAMP"/>
    <property type="match status" value="1"/>
</dbReference>
<keyword evidence="4 11" id="KW-0812">Transmembrane</keyword>
<dbReference type="PANTHER" id="PTHR32089">
    <property type="entry name" value="METHYL-ACCEPTING CHEMOTAXIS PROTEIN MCPB"/>
    <property type="match status" value="1"/>
</dbReference>
<gene>
    <name evidence="14" type="primary">mcpB_2</name>
    <name evidence="14" type="ORF">NCTC12475_00273</name>
</gene>
<dbReference type="EMBL" id="UFVD01000001">
    <property type="protein sequence ID" value="SUX09941.1"/>
    <property type="molecule type" value="Genomic_DNA"/>
</dbReference>
<dbReference type="Pfam" id="PF02743">
    <property type="entry name" value="dCache_1"/>
    <property type="match status" value="1"/>
</dbReference>
<evidence type="ECO:0000259" key="13">
    <source>
        <dbReference type="PROSITE" id="PS50885"/>
    </source>
</evidence>
<protein>
    <submittedName>
        <fullName evidence="14">Putative transducer</fullName>
    </submittedName>
</protein>
<dbReference type="SMART" id="SM00304">
    <property type="entry name" value="HAMP"/>
    <property type="match status" value="1"/>
</dbReference>
<dbReference type="InterPro" id="IPR004089">
    <property type="entry name" value="MCPsignal_dom"/>
</dbReference>
<keyword evidence="2" id="KW-1003">Cell membrane</keyword>
<dbReference type="GO" id="GO:0005886">
    <property type="term" value="C:plasma membrane"/>
    <property type="evidence" value="ECO:0007669"/>
    <property type="project" value="UniProtKB-SubCell"/>
</dbReference>
<dbReference type="Proteomes" id="UP000254920">
    <property type="component" value="Unassembled WGS sequence"/>
</dbReference>
<evidence type="ECO:0000256" key="1">
    <source>
        <dbReference type="ARBA" id="ARBA00004651"/>
    </source>
</evidence>
<feature type="coiled-coil region" evidence="10">
    <location>
        <begin position="526"/>
        <end position="553"/>
    </location>
</feature>
<comment type="subcellular location">
    <subcellularLocation>
        <location evidence="1">Cell membrane</location>
        <topology evidence="1">Multi-pass membrane protein</topology>
    </subcellularLocation>
</comment>
<dbReference type="InterPro" id="IPR003660">
    <property type="entry name" value="HAMP_dom"/>
</dbReference>
<evidence type="ECO:0000256" key="6">
    <source>
        <dbReference type="ARBA" id="ARBA00023136"/>
    </source>
</evidence>
<dbReference type="AlphaFoldDB" id="A0A381DHK8"/>
<keyword evidence="15" id="KW-1185">Reference proteome</keyword>
<dbReference type="CDD" id="cd12912">
    <property type="entry name" value="PDC2_MCP_like"/>
    <property type="match status" value="1"/>
</dbReference>
<keyword evidence="7 9" id="KW-0807">Transducer</keyword>
<dbReference type="OrthoDB" id="2489132at2"/>
<dbReference type="PANTHER" id="PTHR32089:SF112">
    <property type="entry name" value="LYSOZYME-LIKE PROTEIN-RELATED"/>
    <property type="match status" value="1"/>
</dbReference>
<dbReference type="PROSITE" id="PS50111">
    <property type="entry name" value="CHEMOTAXIS_TRANSDUC_2"/>
    <property type="match status" value="1"/>
</dbReference>
<dbReference type="STRING" id="32024.GCA_000788295_01838"/>
<evidence type="ECO:0000256" key="5">
    <source>
        <dbReference type="ARBA" id="ARBA00022989"/>
    </source>
</evidence>